<dbReference type="Proteomes" id="UP000887575">
    <property type="component" value="Unassembled WGS sequence"/>
</dbReference>
<dbReference type="Pfam" id="PF02931">
    <property type="entry name" value="Neur_chan_LBD"/>
    <property type="match status" value="1"/>
</dbReference>
<sequence>MVFKLLLTFLCISLKSIYSQEESENLEWYMKNLINSTYDHRIRPYTLDSRGKRKPIEVTANIYLRQIPEISTKEMKIKAQITFRQEWIDPRLAYKSISNSRKYPSALHLTKRENENLVWLPDTFFQNSLDESRHNVQVPNVLIRVDPDGRVLYSERIGLTLSCPMILTRYPFDRQVCHLDFASYSFTEKDIIYKWKKDHPVQIKAGLTENIPNFLLEPVETENCRSSTNSGTYSCLRVKIPLKRISCSELLQLYIPSTMLVICSWAAFFFNKRFLSAKTTIVMLVLVSMILLSSFENQRAPATAYNKSIDCWIGVCFLFVFMALVEVAAVAFFEQTKCCEQGNRGNEITQKNEYEALVPSQVESNRHFDLRQKWKNDPADAIDFFSRIVFPSAFFLYIIVYAICVIARK</sequence>
<dbReference type="PROSITE" id="PS00236">
    <property type="entry name" value="NEUROTR_ION_CHANNEL"/>
    <property type="match status" value="1"/>
</dbReference>
<dbReference type="InterPro" id="IPR006028">
    <property type="entry name" value="GABAA/Glycine_rcpt"/>
</dbReference>
<evidence type="ECO:0000256" key="7">
    <source>
        <dbReference type="ARBA" id="ARBA00022989"/>
    </source>
</evidence>
<evidence type="ECO:0000256" key="2">
    <source>
        <dbReference type="ARBA" id="ARBA00004236"/>
    </source>
</evidence>
<dbReference type="InterPro" id="IPR006029">
    <property type="entry name" value="Neurotrans-gated_channel_TM"/>
</dbReference>
<feature type="domain" description="Ig-like" evidence="12">
    <location>
        <begin position="139"/>
        <end position="235"/>
    </location>
</feature>
<dbReference type="Pfam" id="PF02932">
    <property type="entry name" value="Neur_chan_memb"/>
    <property type="match status" value="1"/>
</dbReference>
<dbReference type="GO" id="GO:0005886">
    <property type="term" value="C:plasma membrane"/>
    <property type="evidence" value="ECO:0007669"/>
    <property type="project" value="UniProtKB-SubCell"/>
</dbReference>
<evidence type="ECO:0000256" key="6">
    <source>
        <dbReference type="ARBA" id="ARBA00022729"/>
    </source>
</evidence>
<evidence type="ECO:0000256" key="1">
    <source>
        <dbReference type="ARBA" id="ARBA00004141"/>
    </source>
</evidence>
<keyword evidence="5 11" id="KW-0812">Transmembrane</keyword>
<dbReference type="WBParaSite" id="MBELARI_LOCUS7168">
    <property type="protein sequence ID" value="MBELARI_LOCUS7168"/>
    <property type="gene ID" value="MBELARI_LOCUS7168"/>
</dbReference>
<evidence type="ECO:0000256" key="11">
    <source>
        <dbReference type="RuleBase" id="RU000687"/>
    </source>
</evidence>
<accession>A0AAF3JAQ4</accession>
<dbReference type="SUPFAM" id="SSF63712">
    <property type="entry name" value="Nicotinic receptor ligand binding domain-like"/>
    <property type="match status" value="1"/>
</dbReference>
<evidence type="ECO:0000256" key="4">
    <source>
        <dbReference type="ARBA" id="ARBA00022475"/>
    </source>
</evidence>
<dbReference type="NCBIfam" id="TIGR00860">
    <property type="entry name" value="LIC"/>
    <property type="match status" value="1"/>
</dbReference>
<dbReference type="SUPFAM" id="SSF90112">
    <property type="entry name" value="Neurotransmitter-gated ion-channel transmembrane pore"/>
    <property type="match status" value="1"/>
</dbReference>
<keyword evidence="9 11" id="KW-0472">Membrane</keyword>
<dbReference type="PRINTS" id="PR00252">
    <property type="entry name" value="NRIONCHANNEL"/>
</dbReference>
<protein>
    <submittedName>
        <fullName evidence="14">Ig-like domain-containing protein</fullName>
    </submittedName>
</protein>
<keyword evidence="3 11" id="KW-0813">Transport</keyword>
<proteinExistence type="inferred from homology"/>
<dbReference type="InterPro" id="IPR006202">
    <property type="entry name" value="Neur_chan_lig-bd"/>
</dbReference>
<evidence type="ECO:0000256" key="5">
    <source>
        <dbReference type="ARBA" id="ARBA00022692"/>
    </source>
</evidence>
<dbReference type="InterPro" id="IPR007110">
    <property type="entry name" value="Ig-like_dom"/>
</dbReference>
<feature type="transmembrane region" description="Helical" evidence="11">
    <location>
        <begin position="251"/>
        <end position="270"/>
    </location>
</feature>
<dbReference type="GO" id="GO:0005230">
    <property type="term" value="F:extracellular ligand-gated monoatomic ion channel activity"/>
    <property type="evidence" value="ECO:0007669"/>
    <property type="project" value="InterPro"/>
</dbReference>
<keyword evidence="6 11" id="KW-0732">Signal</keyword>
<dbReference type="CDD" id="cd18993">
    <property type="entry name" value="LGIC_ECD_GluCl"/>
    <property type="match status" value="1"/>
</dbReference>
<feature type="transmembrane region" description="Helical" evidence="11">
    <location>
        <begin position="275"/>
        <end position="292"/>
    </location>
</feature>
<dbReference type="PRINTS" id="PR00253">
    <property type="entry name" value="GABAARECEPTR"/>
</dbReference>
<feature type="transmembrane region" description="Helical" evidence="11">
    <location>
        <begin position="388"/>
        <end position="408"/>
    </location>
</feature>
<evidence type="ECO:0000256" key="10">
    <source>
        <dbReference type="ARBA" id="ARBA00023303"/>
    </source>
</evidence>
<keyword evidence="8 11" id="KW-0406">Ion transport</keyword>
<dbReference type="InterPro" id="IPR006201">
    <property type="entry name" value="Neur_channel"/>
</dbReference>
<dbReference type="InterPro" id="IPR036719">
    <property type="entry name" value="Neuro-gated_channel_TM_sf"/>
</dbReference>
<reference evidence="14" key="1">
    <citation type="submission" date="2024-02" db="UniProtKB">
        <authorList>
            <consortium name="WormBaseParasite"/>
        </authorList>
    </citation>
    <scope>IDENTIFICATION</scope>
</reference>
<comment type="similarity">
    <text evidence="11">Belongs to the ligand-gated ion channel (TC 1.A.9) family.</text>
</comment>
<keyword evidence="7 11" id="KW-1133">Transmembrane helix</keyword>
<evidence type="ECO:0000256" key="3">
    <source>
        <dbReference type="ARBA" id="ARBA00022448"/>
    </source>
</evidence>
<dbReference type="InterPro" id="IPR018000">
    <property type="entry name" value="Neurotransmitter_ion_chnl_CS"/>
</dbReference>
<feature type="chain" id="PRO_5041766900" evidence="11">
    <location>
        <begin position="20"/>
        <end position="409"/>
    </location>
</feature>
<dbReference type="PROSITE" id="PS50835">
    <property type="entry name" value="IG_LIKE"/>
    <property type="match status" value="1"/>
</dbReference>
<dbReference type="Gene3D" id="1.20.58.390">
    <property type="entry name" value="Neurotransmitter-gated ion-channel transmembrane domain"/>
    <property type="match status" value="1"/>
</dbReference>
<feature type="transmembrane region" description="Helical" evidence="11">
    <location>
        <begin position="312"/>
        <end position="333"/>
    </location>
</feature>
<dbReference type="InterPro" id="IPR038050">
    <property type="entry name" value="Neuro_actylchol_rec"/>
</dbReference>
<evidence type="ECO:0000256" key="8">
    <source>
        <dbReference type="ARBA" id="ARBA00023065"/>
    </source>
</evidence>
<keyword evidence="4" id="KW-1003">Cell membrane</keyword>
<keyword evidence="13" id="KW-1185">Reference proteome</keyword>
<evidence type="ECO:0000259" key="12">
    <source>
        <dbReference type="PROSITE" id="PS50835"/>
    </source>
</evidence>
<evidence type="ECO:0000256" key="9">
    <source>
        <dbReference type="ARBA" id="ARBA00023136"/>
    </source>
</evidence>
<dbReference type="FunFam" id="2.70.170.10:FF:000045">
    <property type="entry name" value="Predicted protein"/>
    <property type="match status" value="1"/>
</dbReference>
<dbReference type="GO" id="GO:0004888">
    <property type="term" value="F:transmembrane signaling receptor activity"/>
    <property type="evidence" value="ECO:0007669"/>
    <property type="project" value="InterPro"/>
</dbReference>
<dbReference type="InterPro" id="IPR036734">
    <property type="entry name" value="Neur_chan_lig-bd_sf"/>
</dbReference>
<dbReference type="Gene3D" id="2.70.170.10">
    <property type="entry name" value="Neurotransmitter-gated ion-channel ligand-binding domain"/>
    <property type="match status" value="1"/>
</dbReference>
<dbReference type="AlphaFoldDB" id="A0AAF3JAQ4"/>
<evidence type="ECO:0000313" key="14">
    <source>
        <dbReference type="WBParaSite" id="MBELARI_LOCUS7168"/>
    </source>
</evidence>
<feature type="signal peptide" evidence="11">
    <location>
        <begin position="1"/>
        <end position="19"/>
    </location>
</feature>
<organism evidence="13 14">
    <name type="scientific">Mesorhabditis belari</name>
    <dbReference type="NCBI Taxonomy" id="2138241"/>
    <lineage>
        <taxon>Eukaryota</taxon>
        <taxon>Metazoa</taxon>
        <taxon>Ecdysozoa</taxon>
        <taxon>Nematoda</taxon>
        <taxon>Chromadorea</taxon>
        <taxon>Rhabditida</taxon>
        <taxon>Rhabditina</taxon>
        <taxon>Rhabditomorpha</taxon>
        <taxon>Rhabditoidea</taxon>
        <taxon>Rhabditidae</taxon>
        <taxon>Mesorhabditinae</taxon>
        <taxon>Mesorhabditis</taxon>
    </lineage>
</organism>
<comment type="subcellular location">
    <subcellularLocation>
        <location evidence="2">Cell membrane</location>
    </subcellularLocation>
    <subcellularLocation>
        <location evidence="1">Membrane</location>
        <topology evidence="1">Multi-pass membrane protein</topology>
    </subcellularLocation>
</comment>
<name>A0AAF3JAQ4_9BILA</name>
<evidence type="ECO:0000313" key="13">
    <source>
        <dbReference type="Proteomes" id="UP000887575"/>
    </source>
</evidence>
<keyword evidence="10 11" id="KW-0407">Ion channel</keyword>
<dbReference type="PANTHER" id="PTHR18945">
    <property type="entry name" value="NEUROTRANSMITTER GATED ION CHANNEL"/>
    <property type="match status" value="1"/>
</dbReference>